<evidence type="ECO:0000256" key="2">
    <source>
        <dbReference type="ARBA" id="ARBA00023157"/>
    </source>
</evidence>
<dbReference type="InterPro" id="IPR007110">
    <property type="entry name" value="Ig-like_dom"/>
</dbReference>
<name>A0A9N7UV39_PLEPL</name>
<dbReference type="PROSITE" id="PS50835">
    <property type="entry name" value="IG_LIKE"/>
    <property type="match status" value="2"/>
</dbReference>
<dbReference type="InterPro" id="IPR003599">
    <property type="entry name" value="Ig_sub"/>
</dbReference>
<keyword evidence="1" id="KW-0732">Signal</keyword>
<evidence type="ECO:0000313" key="4">
    <source>
        <dbReference type="EMBL" id="CAB1437316.1"/>
    </source>
</evidence>
<dbReference type="GO" id="GO:0006955">
    <property type="term" value="P:immune response"/>
    <property type="evidence" value="ECO:0007669"/>
    <property type="project" value="TreeGrafter"/>
</dbReference>
<dbReference type="InterPro" id="IPR013783">
    <property type="entry name" value="Ig-like_fold"/>
</dbReference>
<sequence>MITVRCEVPADVLTEWEYEWTKPNSTTVPTHNEYRIVNASSSDSGSYRCLAKDKKNLNSTTEWSDDVTLTVSERPAANLSADHRAFPVGGRLYWCRGGRGDPVYYTQYSNSVRIHGIVHNRAAVTLQPNWPNRYRGEAVTLRCEIQEGDSEWEYEWTATSSHAPPNTKEFRISLGSDLRGSYWCQGRLKGARQNSTGWSAPLTLSNAAAPRPVVTVSLSWPTPGASVTLTCGGVPHPTAGWRFYWFSYELLPGSNGGTEQNSSVIQGLTESAGYACRAGRGDPVFYTEYSDPEWFWSGGLT</sequence>
<dbReference type="GO" id="GO:0004888">
    <property type="term" value="F:transmembrane signaling receptor activity"/>
    <property type="evidence" value="ECO:0007669"/>
    <property type="project" value="TreeGrafter"/>
</dbReference>
<dbReference type="InterPro" id="IPR036179">
    <property type="entry name" value="Ig-like_dom_sf"/>
</dbReference>
<evidence type="ECO:0000256" key="1">
    <source>
        <dbReference type="ARBA" id="ARBA00022729"/>
    </source>
</evidence>
<dbReference type="SMART" id="SM00409">
    <property type="entry name" value="IG"/>
    <property type="match status" value="3"/>
</dbReference>
<gene>
    <name evidence="4" type="ORF">PLEPLA_LOCUS25325</name>
</gene>
<dbReference type="PANTHER" id="PTHR11481:SF64">
    <property type="entry name" value="FC RECEPTOR-LIKE PROTEIN 4"/>
    <property type="match status" value="1"/>
</dbReference>
<dbReference type="AlphaFoldDB" id="A0A9N7UV39"/>
<dbReference type="GO" id="GO:0009897">
    <property type="term" value="C:external side of plasma membrane"/>
    <property type="evidence" value="ECO:0007669"/>
    <property type="project" value="TreeGrafter"/>
</dbReference>
<keyword evidence="5" id="KW-1185">Reference proteome</keyword>
<dbReference type="EMBL" id="CADEAL010002012">
    <property type="protein sequence ID" value="CAB1437316.1"/>
    <property type="molecule type" value="Genomic_DNA"/>
</dbReference>
<keyword evidence="2" id="KW-1015">Disulfide bond</keyword>
<dbReference type="SUPFAM" id="SSF48726">
    <property type="entry name" value="Immunoglobulin"/>
    <property type="match status" value="2"/>
</dbReference>
<organism evidence="4 5">
    <name type="scientific">Pleuronectes platessa</name>
    <name type="common">European plaice</name>
    <dbReference type="NCBI Taxonomy" id="8262"/>
    <lineage>
        <taxon>Eukaryota</taxon>
        <taxon>Metazoa</taxon>
        <taxon>Chordata</taxon>
        <taxon>Craniata</taxon>
        <taxon>Vertebrata</taxon>
        <taxon>Euteleostomi</taxon>
        <taxon>Actinopterygii</taxon>
        <taxon>Neopterygii</taxon>
        <taxon>Teleostei</taxon>
        <taxon>Neoteleostei</taxon>
        <taxon>Acanthomorphata</taxon>
        <taxon>Carangaria</taxon>
        <taxon>Pleuronectiformes</taxon>
        <taxon>Pleuronectoidei</taxon>
        <taxon>Pleuronectidae</taxon>
        <taxon>Pleuronectes</taxon>
    </lineage>
</organism>
<dbReference type="Gene3D" id="2.60.40.10">
    <property type="entry name" value="Immunoglobulins"/>
    <property type="match status" value="3"/>
</dbReference>
<feature type="domain" description="Ig-like" evidence="3">
    <location>
        <begin position="136"/>
        <end position="205"/>
    </location>
</feature>
<comment type="caution">
    <text evidence="4">The sequence shown here is derived from an EMBL/GenBank/DDBJ whole genome shotgun (WGS) entry which is preliminary data.</text>
</comment>
<accession>A0A9N7UV39</accession>
<dbReference type="Proteomes" id="UP001153269">
    <property type="component" value="Unassembled WGS sequence"/>
</dbReference>
<proteinExistence type="predicted"/>
<dbReference type="PANTHER" id="PTHR11481">
    <property type="entry name" value="IMMUNOGLOBULIN FC RECEPTOR"/>
    <property type="match status" value="1"/>
</dbReference>
<evidence type="ECO:0000313" key="5">
    <source>
        <dbReference type="Proteomes" id="UP001153269"/>
    </source>
</evidence>
<dbReference type="GO" id="GO:0007166">
    <property type="term" value="P:cell surface receptor signaling pathway"/>
    <property type="evidence" value="ECO:0007669"/>
    <property type="project" value="TreeGrafter"/>
</dbReference>
<feature type="domain" description="Ig-like" evidence="3">
    <location>
        <begin position="1"/>
        <end position="70"/>
    </location>
</feature>
<protein>
    <recommendedName>
        <fullName evidence="3">Ig-like domain-containing protein</fullName>
    </recommendedName>
</protein>
<evidence type="ECO:0000259" key="3">
    <source>
        <dbReference type="PROSITE" id="PS50835"/>
    </source>
</evidence>
<reference evidence="4" key="1">
    <citation type="submission" date="2020-03" db="EMBL/GenBank/DDBJ databases">
        <authorList>
            <person name="Weist P."/>
        </authorList>
    </citation>
    <scope>NUCLEOTIDE SEQUENCE</scope>
</reference>
<dbReference type="InterPro" id="IPR050488">
    <property type="entry name" value="Ig_Fc_receptor"/>
</dbReference>